<keyword evidence="4 6" id="KW-0472">Membrane</keyword>
<reference evidence="7 8" key="1">
    <citation type="submission" date="2013-02" db="EMBL/GenBank/DDBJ databases">
        <title>The Genome Annotation of Plasmodium falciparum Vietnam Oak-Knoll (FVO).</title>
        <authorList>
            <consortium name="The Broad Institute Genome Sequencing Platform"/>
            <consortium name="The Broad Institute Genome Sequencing Center for Infectious Disease"/>
            <person name="Neafsey D."/>
            <person name="Hoffman S."/>
            <person name="Volkman S."/>
            <person name="Rosenthal P."/>
            <person name="Walker B."/>
            <person name="Young S.K."/>
            <person name="Zeng Q."/>
            <person name="Gargeya S."/>
            <person name="Fitzgerald M."/>
            <person name="Haas B."/>
            <person name="Abouelleil A."/>
            <person name="Allen A.W."/>
            <person name="Alvarado L."/>
            <person name="Arachchi H.M."/>
            <person name="Berlin A.M."/>
            <person name="Chapman S.B."/>
            <person name="Gainer-Dewar J."/>
            <person name="Goldberg J."/>
            <person name="Griggs A."/>
            <person name="Gujja S."/>
            <person name="Hansen M."/>
            <person name="Howarth C."/>
            <person name="Imamovic A."/>
            <person name="Ireland A."/>
            <person name="Larimer J."/>
            <person name="McCowan C."/>
            <person name="Murphy C."/>
            <person name="Pearson M."/>
            <person name="Poon T.W."/>
            <person name="Priest M."/>
            <person name="Roberts A."/>
            <person name="Saif S."/>
            <person name="Shea T."/>
            <person name="Sisk P."/>
            <person name="Sykes S."/>
            <person name="Wortman J."/>
            <person name="Nusbaum C."/>
            <person name="Birren B."/>
        </authorList>
    </citation>
    <scope>NUCLEOTIDE SEQUENCE [LARGE SCALE GENOMIC DNA]</scope>
    <source>
        <strain evidence="8">Vietnam Oak-Knoll (FVO)</strain>
    </source>
</reference>
<dbReference type="PANTHER" id="PTHR23425:SF8">
    <property type="entry name" value="NUCLEOPORIN AMO1-LIKE"/>
    <property type="match status" value="1"/>
</dbReference>
<reference evidence="7 8" key="2">
    <citation type="submission" date="2013-02" db="EMBL/GenBank/DDBJ databases">
        <title>The Genome Sequence of Plasmodium falciparum Vietnam Oak-Knoll (FVO).</title>
        <authorList>
            <consortium name="The Broad Institute Genome Sequencing Platform"/>
            <consortium name="The Broad Institute Genome Sequencing Center for Infectious Disease"/>
            <person name="Neafsey D."/>
            <person name="Cheeseman I."/>
            <person name="Volkman S."/>
            <person name="Adams J."/>
            <person name="Walker B."/>
            <person name="Young S.K."/>
            <person name="Zeng Q."/>
            <person name="Gargeya S."/>
            <person name="Fitzgerald M."/>
            <person name="Haas B."/>
            <person name="Abouelleil A."/>
            <person name="Alvarado L."/>
            <person name="Arachchi H.M."/>
            <person name="Berlin A.M."/>
            <person name="Chapman S.B."/>
            <person name="Dewar J."/>
            <person name="Goldberg J."/>
            <person name="Griggs A."/>
            <person name="Gujja S."/>
            <person name="Hansen M."/>
            <person name="Howarth C."/>
            <person name="Imamovic A."/>
            <person name="Larimer J."/>
            <person name="McCowan C."/>
            <person name="Murphy C."/>
            <person name="Neiman D."/>
            <person name="Pearson M."/>
            <person name="Priest M."/>
            <person name="Roberts A."/>
            <person name="Saif S."/>
            <person name="Shea T."/>
            <person name="Sisk P."/>
            <person name="Sykes S."/>
            <person name="Wortman J."/>
            <person name="Nusbaum C."/>
            <person name="Birren B."/>
        </authorList>
    </citation>
    <scope>NUCLEOTIDE SEQUENCE [LARGE SCALE GENOMIC DNA]</scope>
    <source>
        <strain evidence="8">Vietnam Oak-Knoll (FVO)</strain>
    </source>
</reference>
<dbReference type="PANTHER" id="PTHR23425">
    <property type="entry name" value="NUCLEOPORIN AMO1-LIKE"/>
    <property type="match status" value="1"/>
</dbReference>
<evidence type="ECO:0000313" key="8">
    <source>
        <dbReference type="Proteomes" id="UP000030690"/>
    </source>
</evidence>
<feature type="transmembrane region" description="Helical" evidence="6">
    <location>
        <begin position="6"/>
        <end position="25"/>
    </location>
</feature>
<gene>
    <name evidence="7" type="ORF">PFFVO_03655</name>
</gene>
<evidence type="ECO:0000256" key="6">
    <source>
        <dbReference type="SAM" id="Phobius"/>
    </source>
</evidence>
<comment type="subcellular location">
    <subcellularLocation>
        <location evidence="1">Membrane</location>
        <topology evidence="1">Multi-pass membrane protein</topology>
    </subcellularLocation>
</comment>
<name>A0A024V4T3_PLAFA</name>
<dbReference type="Pfam" id="PF08507">
    <property type="entry name" value="COPI_assoc"/>
    <property type="match status" value="1"/>
</dbReference>
<feature type="transmembrane region" description="Helical" evidence="6">
    <location>
        <begin position="672"/>
        <end position="693"/>
    </location>
</feature>
<accession>A0A024V4T3</accession>
<evidence type="ECO:0000256" key="5">
    <source>
        <dbReference type="SAM" id="MobiDB-lite"/>
    </source>
</evidence>
<keyword evidence="2 6" id="KW-0812">Transmembrane</keyword>
<dbReference type="GO" id="GO:0016020">
    <property type="term" value="C:membrane"/>
    <property type="evidence" value="ECO:0007669"/>
    <property type="project" value="UniProtKB-SubCell"/>
</dbReference>
<protein>
    <submittedName>
        <fullName evidence="7">Uncharacterized protein</fullName>
    </submittedName>
</protein>
<feature type="region of interest" description="Disordered" evidence="5">
    <location>
        <begin position="266"/>
        <end position="292"/>
    </location>
</feature>
<evidence type="ECO:0000256" key="1">
    <source>
        <dbReference type="ARBA" id="ARBA00004141"/>
    </source>
</evidence>
<feature type="transmembrane region" description="Helical" evidence="6">
    <location>
        <begin position="646"/>
        <end position="666"/>
    </location>
</feature>
<dbReference type="Proteomes" id="UP000030690">
    <property type="component" value="Unassembled WGS sequence"/>
</dbReference>
<keyword evidence="3 6" id="KW-1133">Transmembrane helix</keyword>
<dbReference type="InterPro" id="IPR013714">
    <property type="entry name" value="Golgi_TVP15"/>
</dbReference>
<feature type="transmembrane region" description="Helical" evidence="6">
    <location>
        <begin position="621"/>
        <end position="639"/>
    </location>
</feature>
<evidence type="ECO:0000256" key="2">
    <source>
        <dbReference type="ARBA" id="ARBA00022692"/>
    </source>
</evidence>
<dbReference type="EMBL" id="KI925121">
    <property type="protein sequence ID" value="ETW17504.1"/>
    <property type="molecule type" value="Genomic_DNA"/>
</dbReference>
<proteinExistence type="predicted"/>
<sequence length="730" mass="85732">MNKGLSKILELGFFVGSFFFIWYITGEKIFKRKKKIVKENILLILRNLCYEIYTVLCETSKTTKHVYDMLKNESNTTIELSRLEEVLLNNGYKKKIEDVEKNVLKRFNVSVEDFYEELKNYEKDPDVQKYLNSIKKMYNEALLGLQPKLPSIDEKISEDVIINLTSLIYKEKRKIYKTKIDSMLKNNEIIDIQNTLSNAQFFENLHKSTQHVEEQIIKENNNLVPNLFTFKYLVSYYSNDPNFLQKKKYLESKHGEKMIKILKIKTSKKKKKRAHKEDRQSSNSSVSFKSTPSLDVYNVPHLGTLEKEEDHYSQQSKEMEHMDKDSHVDFIPHNVDANLDKRDEQIEYISESGDMQPEKEYYEGEHITIRYEEEEDISEIYEEDRASRIYEEDHDSFAGDKDQNFEDDNYVSEKEEIIYDNNNISDREQVIQDDNYVSDKEEIIYDNNNNNNISDSEVDKENNNYVYENDEIIKDNKSMNEKDSSIHYDEEGTIKNKDIIENVKEENSDIQMLENDIINNINNEIIDNNENEIINNQSKVENNTSMTEYEDVIDMDYKSPENLFMFDQEYNINEDHKGEINNNDNDNSKSVSGMGEREVSTLMIIAGILNVFKLFQTVVNIYVICSGILLILCDVKTFRFYRFIEFLFTVIGRSLFILIIGSIIIHKGILNLFIGLALICISLMYITLGYYNGIPQPLMDRKKNPTNYYDSKNNGMSTCSMDTTNEYNSN</sequence>
<evidence type="ECO:0000256" key="3">
    <source>
        <dbReference type="ARBA" id="ARBA00022989"/>
    </source>
</evidence>
<organism evidence="7 8">
    <name type="scientific">Plasmodium falciparum Vietnam Oak-Knoll</name>
    <name type="common">FVO</name>
    <dbReference type="NCBI Taxonomy" id="1036723"/>
    <lineage>
        <taxon>Eukaryota</taxon>
        <taxon>Sar</taxon>
        <taxon>Alveolata</taxon>
        <taxon>Apicomplexa</taxon>
        <taxon>Aconoidasida</taxon>
        <taxon>Haemosporida</taxon>
        <taxon>Plasmodiidae</taxon>
        <taxon>Plasmodium</taxon>
        <taxon>Plasmodium (Laverania)</taxon>
    </lineage>
</organism>
<dbReference type="AlphaFoldDB" id="A0A024V4T3"/>
<dbReference type="OrthoDB" id="443257at2759"/>
<feature type="compositionally biased region" description="Polar residues" evidence="5">
    <location>
        <begin position="281"/>
        <end position="292"/>
    </location>
</feature>
<evidence type="ECO:0000313" key="7">
    <source>
        <dbReference type="EMBL" id="ETW17504.1"/>
    </source>
</evidence>
<evidence type="ECO:0000256" key="4">
    <source>
        <dbReference type="ARBA" id="ARBA00023136"/>
    </source>
</evidence>